<reference evidence="1 2" key="2">
    <citation type="submission" date="2018-11" db="EMBL/GenBank/DDBJ databases">
        <authorList>
            <consortium name="Pathogen Informatics"/>
        </authorList>
    </citation>
    <scope>NUCLEOTIDE SEQUENCE [LARGE SCALE GENOMIC DNA]</scope>
</reference>
<organism evidence="3">
    <name type="scientific">Rodentolepis nana</name>
    <name type="common">Dwarf tapeworm</name>
    <name type="synonym">Hymenolepis nana</name>
    <dbReference type="NCBI Taxonomy" id="102285"/>
    <lineage>
        <taxon>Eukaryota</taxon>
        <taxon>Metazoa</taxon>
        <taxon>Spiralia</taxon>
        <taxon>Lophotrochozoa</taxon>
        <taxon>Platyhelminthes</taxon>
        <taxon>Cestoda</taxon>
        <taxon>Eucestoda</taxon>
        <taxon>Cyclophyllidea</taxon>
        <taxon>Hymenolepididae</taxon>
        <taxon>Rodentolepis</taxon>
    </lineage>
</organism>
<accession>A0A0R3TRX6</accession>
<gene>
    <name evidence="1" type="ORF">HNAJ_LOCUS10362</name>
</gene>
<name>A0A0R3TRX6_RODNA</name>
<evidence type="ECO:0000313" key="1">
    <source>
        <dbReference type="EMBL" id="VDO07781.1"/>
    </source>
</evidence>
<dbReference type="Proteomes" id="UP000278807">
    <property type="component" value="Unassembled WGS sequence"/>
</dbReference>
<protein>
    <submittedName>
        <fullName evidence="1 3">Uncharacterized protein</fullName>
    </submittedName>
</protein>
<evidence type="ECO:0000313" key="2">
    <source>
        <dbReference type="Proteomes" id="UP000278807"/>
    </source>
</evidence>
<keyword evidence="2" id="KW-1185">Reference proteome</keyword>
<reference evidence="3" key="1">
    <citation type="submission" date="2017-02" db="UniProtKB">
        <authorList>
            <consortium name="WormBaseParasite"/>
        </authorList>
    </citation>
    <scope>IDENTIFICATION</scope>
</reference>
<dbReference type="WBParaSite" id="HNAJ_0001036701-mRNA-1">
    <property type="protein sequence ID" value="HNAJ_0001036701-mRNA-1"/>
    <property type="gene ID" value="HNAJ_0001036701"/>
</dbReference>
<proteinExistence type="predicted"/>
<dbReference type="EMBL" id="UZAE01013008">
    <property type="protein sequence ID" value="VDO07781.1"/>
    <property type="molecule type" value="Genomic_DNA"/>
</dbReference>
<sequence>MVQSNKDEHKQLANDLKKPVFVQYTSRLWKTQKGQGAGCLESTTRKSCIKTVQTTVDGLLLIEPLDVIHEDDNTDVVNGSRDDGIIDPF</sequence>
<dbReference type="AlphaFoldDB" id="A0A0R3TRX6"/>
<evidence type="ECO:0000313" key="3">
    <source>
        <dbReference type="WBParaSite" id="HNAJ_0001036701-mRNA-1"/>
    </source>
</evidence>